<sequence length="1434" mass="155418">MNLSKKERERLNGSAVSASSSSSNKVTADDFVRQERVRLGIDKPAPTAQTQVAPVSSTSSVVRKPVELPTMGLTKIQQDQKAATQGNDVVTTPHEAQKLVQPNTSPRLPYQNAEADKTKKTLTDIKAIVPGVTVNRDLLDEIGNRSSNKAVAFLQDVKSAHDNAIKGVGNFIDKGYQVAGQITGGVTGITPAKAKEIGDGMGLKAPSFVTSSPVFQEPQDKATKVAGKIGEFYGMALPGELAERFVAKSIGKNITNKALQTAVRGAVAGAASTAPQDAVKVATGQESTGDALFNTALNTSIGGIAGPVLTGIGALARKVGENASKRIVENTIKATQSLDEVGREANLVNGAKKSIVDIDEQIGNLNRSNPNYAQELEALTNDRNATISYVRGFEPDFEASPVLTPRAVEAASRAVPVETPAQTSPKTAVRSGPVTRSAPTLTNANPNVAERGFVRSLEESNQLDVPTSVGLANSKKRNYDIITNDEAVAMANKRITNDIDKAESFVLGSGRPTAEKTATGIRLIQELQKRGHTERAVTVAEKMAKQLTEAGQAVQAASILDRLSPEGVLIRAQRKIQAINETLPKNAEDLKLSTKDADKLQEAAQIIGKSADDKDRAAAVARLMDRVKDGQKLMPEERQTLKEFMDDLKTLRKNNKPEKPPREELSAMRKRDKLVNHLEEEAAKARAIWQAKRNLGFAAKLDEPDLVLLARMAAPYIVKGAVKIADFTEKLVSEFGETVRGSAQDIYDRAVQINGKGITRRELANVERIAENFIKGKNLEANDANFIRSMANKVANLSGETRRQASQDLQAVLNSYERVGLGRKLSTAQYIAMLLNPLTQVRNIVGNELLYRLERLNRMIATPVDIVASKITGGPRTVTFRNGWGNYFSQAQDYWGSLGEGLKAGWRGVDPEGVQSKYDIGGLSFRSKYNPLTYLEKTLGAALKGFDYAAYQRAVKQRLGEMAYLDAINKGVKGKDNIRAHMETFMTNMDDMTEKLANDYGEYVTLQNDSILSQKLSGFKRGANKISTFGLTSDFGAGNLILPFAKTPANLLLRAMDYSPIGIGKALHQLNDVLRARETDLTRADVIQSVTRALMGTGFGAVAYWLADKGALTGSLDKDMDVRNLQKLSGQADFQINGSAIVRMLDAVVSGGDIDAAAKMKPGDTLWAYSWAQPTSAPMAIGSNIAQSVKDDKGALSVAADAAWGGLNTLLDSSVLSGIQEAFKTSPGEDNTWKAVITNLVKQVPGMYNPSIVRQINLMFDDKVKETYDPDALTKTINPTRANIPYLAQKLPQRVSTLGEPQTKLNSFVDVFLSPSQRSIYKPTAEAQFVIDLLKETGDSSLAPRTVAKSLKGTDKLTGEDKKVDLTPEQYVKYQTLVGQDLVKRIQKINPSLSTEKKAEKMMKALNESGEYGRNIMKKEVGLKTPGKKFKTGF</sequence>
<comment type="caution">
    <text evidence="2">The sequence shown here is derived from an EMBL/GenBank/DDBJ whole genome shotgun (WGS) entry which is preliminary data.</text>
</comment>
<name>A0A9X4KHK1_9BACL</name>
<dbReference type="Proteomes" id="UP001153387">
    <property type="component" value="Unassembled WGS sequence"/>
</dbReference>
<keyword evidence="3" id="KW-1185">Reference proteome</keyword>
<gene>
    <name evidence="2" type="ORF">OMP38_14420</name>
</gene>
<feature type="region of interest" description="Disordered" evidence="1">
    <location>
        <begin position="1"/>
        <end position="31"/>
    </location>
</feature>
<organism evidence="2 3">
    <name type="scientific">Cohnella ginsengisoli</name>
    <dbReference type="NCBI Taxonomy" id="425004"/>
    <lineage>
        <taxon>Bacteria</taxon>
        <taxon>Bacillati</taxon>
        <taxon>Bacillota</taxon>
        <taxon>Bacilli</taxon>
        <taxon>Bacillales</taxon>
        <taxon>Paenibacillaceae</taxon>
        <taxon>Cohnella</taxon>
    </lineage>
</organism>
<feature type="compositionally biased region" description="Polar residues" evidence="1">
    <location>
        <begin position="437"/>
        <end position="446"/>
    </location>
</feature>
<evidence type="ECO:0000313" key="3">
    <source>
        <dbReference type="Proteomes" id="UP001153387"/>
    </source>
</evidence>
<evidence type="ECO:0008006" key="4">
    <source>
        <dbReference type="Google" id="ProtNLM"/>
    </source>
</evidence>
<dbReference type="RefSeq" id="WP_277565750.1">
    <property type="nucleotide sequence ID" value="NZ_JAPDHZ010000003.1"/>
</dbReference>
<feature type="region of interest" description="Disordered" evidence="1">
    <location>
        <begin position="414"/>
        <end position="446"/>
    </location>
</feature>
<accession>A0A9X4KHK1</accession>
<feature type="compositionally biased region" description="Low complexity" evidence="1">
    <location>
        <begin position="14"/>
        <end position="23"/>
    </location>
</feature>
<evidence type="ECO:0000313" key="2">
    <source>
        <dbReference type="EMBL" id="MDG0791911.1"/>
    </source>
</evidence>
<protein>
    <recommendedName>
        <fullName evidence="4">Large polyvalent protein associated domain-containing protein</fullName>
    </recommendedName>
</protein>
<reference evidence="2 3" key="1">
    <citation type="submission" date="2022-10" db="EMBL/GenBank/DDBJ databases">
        <title>Comparative genomic analysis of Cohnella hashimotonis sp. nov., isolated from the International Space Station.</title>
        <authorList>
            <person name="Simpson A."/>
            <person name="Venkateswaran K."/>
        </authorList>
    </citation>
    <scope>NUCLEOTIDE SEQUENCE [LARGE SCALE GENOMIC DNA]</scope>
    <source>
        <strain evidence="2 3">DSM 18997</strain>
    </source>
</reference>
<feature type="compositionally biased region" description="Basic and acidic residues" evidence="1">
    <location>
        <begin position="1"/>
        <end position="11"/>
    </location>
</feature>
<evidence type="ECO:0000256" key="1">
    <source>
        <dbReference type="SAM" id="MobiDB-lite"/>
    </source>
</evidence>
<dbReference type="EMBL" id="JAPDHZ010000003">
    <property type="protein sequence ID" value="MDG0791911.1"/>
    <property type="molecule type" value="Genomic_DNA"/>
</dbReference>
<proteinExistence type="predicted"/>